<keyword evidence="1" id="KW-0732">Signal</keyword>
<comment type="caution">
    <text evidence="2">The sequence shown here is derived from an EMBL/GenBank/DDBJ whole genome shotgun (WGS) entry which is preliminary data.</text>
</comment>
<feature type="chain" id="PRO_5017285199" description="Carbohydrate-binding domain-containing protein" evidence="1">
    <location>
        <begin position="20"/>
        <end position="226"/>
    </location>
</feature>
<proteinExistence type="predicted"/>
<reference evidence="2 3" key="1">
    <citation type="journal article" date="2018" name="PLoS Pathog.">
        <title>Evolution of structural diversity of trichothecenes, a family of toxins produced by plant pathogenic and entomopathogenic fungi.</title>
        <authorList>
            <person name="Proctor R.H."/>
            <person name="McCormick S.P."/>
            <person name="Kim H.S."/>
            <person name="Cardoza R.E."/>
            <person name="Stanley A.M."/>
            <person name="Lindo L."/>
            <person name="Kelly A."/>
            <person name="Brown D.W."/>
            <person name="Lee T."/>
            <person name="Vaughan M.M."/>
            <person name="Alexander N.J."/>
            <person name="Busman M."/>
            <person name="Gutierrez S."/>
        </authorList>
    </citation>
    <scope>NUCLEOTIDE SEQUENCE [LARGE SCALE GENOMIC DNA]</scope>
    <source>
        <strain evidence="2 3">IBT 40837</strain>
    </source>
</reference>
<evidence type="ECO:0000313" key="3">
    <source>
        <dbReference type="Proteomes" id="UP000266272"/>
    </source>
</evidence>
<dbReference type="Proteomes" id="UP000266272">
    <property type="component" value="Unassembled WGS sequence"/>
</dbReference>
<gene>
    <name evidence="2" type="ORF">TARUN_9495</name>
</gene>
<evidence type="ECO:0008006" key="4">
    <source>
        <dbReference type="Google" id="ProtNLM"/>
    </source>
</evidence>
<sequence length="226" mass="24997">MHYLLTFTAAAGLLATALATNLPSVNVPSCPSIGTISYSKSVPDLTPFPLTQVNLCYTDQSLKLTFIAFDEINYFFNASQGTNDDIYEFEVMEAFIYKGTEDPQTYVELEVNPNNVTFQSFIYNPLKDATAGGPFDNFFIADPAGDGFSALTVLNKPANTWESTITVPLGIFNVNVGQAKGTSWRMNFFRTVVSPEIFPNQILGAWSPPDQPSFHITKFFGYVDFI</sequence>
<accession>A0A395N9F8</accession>
<evidence type="ECO:0000256" key="1">
    <source>
        <dbReference type="SAM" id="SignalP"/>
    </source>
</evidence>
<dbReference type="OrthoDB" id="61321at2759"/>
<dbReference type="AlphaFoldDB" id="A0A395N9F8"/>
<dbReference type="CDD" id="cd09620">
    <property type="entry name" value="CBM9_like_3"/>
    <property type="match status" value="1"/>
</dbReference>
<dbReference type="STRING" id="490622.A0A395N9F8"/>
<dbReference type="Gene3D" id="2.60.40.1190">
    <property type="match status" value="1"/>
</dbReference>
<dbReference type="SUPFAM" id="SSF49344">
    <property type="entry name" value="CBD9-like"/>
    <property type="match status" value="1"/>
</dbReference>
<organism evidence="2 3">
    <name type="scientific">Trichoderma arundinaceum</name>
    <dbReference type="NCBI Taxonomy" id="490622"/>
    <lineage>
        <taxon>Eukaryota</taxon>
        <taxon>Fungi</taxon>
        <taxon>Dikarya</taxon>
        <taxon>Ascomycota</taxon>
        <taxon>Pezizomycotina</taxon>
        <taxon>Sordariomycetes</taxon>
        <taxon>Hypocreomycetidae</taxon>
        <taxon>Hypocreales</taxon>
        <taxon>Hypocreaceae</taxon>
        <taxon>Trichoderma</taxon>
    </lineage>
</organism>
<evidence type="ECO:0000313" key="2">
    <source>
        <dbReference type="EMBL" id="RFU72762.1"/>
    </source>
</evidence>
<name>A0A395N9F8_TRIAR</name>
<keyword evidence="3" id="KW-1185">Reference proteome</keyword>
<protein>
    <recommendedName>
        <fullName evidence="4">Carbohydrate-binding domain-containing protein</fullName>
    </recommendedName>
</protein>
<dbReference type="EMBL" id="PXOA01000777">
    <property type="protein sequence ID" value="RFU72762.1"/>
    <property type="molecule type" value="Genomic_DNA"/>
</dbReference>
<feature type="signal peptide" evidence="1">
    <location>
        <begin position="1"/>
        <end position="19"/>
    </location>
</feature>